<proteinExistence type="predicted"/>
<gene>
    <name evidence="3" type="ORF">J2N86_04700</name>
</gene>
<dbReference type="Proteomes" id="UP001057474">
    <property type="component" value="Chromosome"/>
</dbReference>
<dbReference type="EMBL" id="CP071527">
    <property type="protein sequence ID" value="USQ14615.1"/>
    <property type="molecule type" value="Genomic_DNA"/>
</dbReference>
<keyword evidence="2" id="KW-0732">Signal</keyword>
<name>A0ABY4YBM2_9GAMM</name>
<feature type="transmembrane region" description="Helical" evidence="1">
    <location>
        <begin position="346"/>
        <end position="368"/>
    </location>
</feature>
<sequence length="387" mass="44147">MKKYWYLIYIVFCFYLLLSVPSTADSAASKEINLSKDTTSKRSIIIPRKVHHFTLIFKKTANIKDLYLTAPGGSKYSLAKEDNGILATVNYEVVQMKTPTAGEWILSGPEEQLQQVFILTNPNIGTNFTSGTYFIGELLPLNGYLEQEGQPIKSDMAAQDLKMNFQFTNDEHNFPYVIPYDKNGVFSNAFILNIPEGTYKAILKTEGTYINQKNEYQAFIKPSPFEQMLNAKHDSLMIQLQHPDVINPESVKLKIIYKDKPTRTSFKMTKEGWVADLYYLCERRGFSEDNVIVQISAQMVGGRNVLFKFLLNGKVCSPDYKPPAATVDAKKLLEEEVKRKRHAKRVLIIIVSVIIILIIAMILAFWLWAKRKKKKSDEDINIEGSDV</sequence>
<evidence type="ECO:0000313" key="3">
    <source>
        <dbReference type="EMBL" id="USQ14615.1"/>
    </source>
</evidence>
<evidence type="ECO:0000256" key="1">
    <source>
        <dbReference type="SAM" id="Phobius"/>
    </source>
</evidence>
<evidence type="ECO:0000256" key="2">
    <source>
        <dbReference type="SAM" id="SignalP"/>
    </source>
</evidence>
<evidence type="ECO:0000313" key="4">
    <source>
        <dbReference type="Proteomes" id="UP001057474"/>
    </source>
</evidence>
<keyword evidence="1" id="KW-1133">Transmembrane helix</keyword>
<feature type="signal peptide" evidence="2">
    <location>
        <begin position="1"/>
        <end position="24"/>
    </location>
</feature>
<keyword evidence="1" id="KW-0812">Transmembrane</keyword>
<keyword evidence="1" id="KW-0472">Membrane</keyword>
<feature type="chain" id="PRO_5047312044" evidence="2">
    <location>
        <begin position="25"/>
        <end position="387"/>
    </location>
</feature>
<organism evidence="3 4">
    <name type="scientific">Legionella lytica</name>
    <dbReference type="NCBI Taxonomy" id="96232"/>
    <lineage>
        <taxon>Bacteria</taxon>
        <taxon>Pseudomonadati</taxon>
        <taxon>Pseudomonadota</taxon>
        <taxon>Gammaproteobacteria</taxon>
        <taxon>Legionellales</taxon>
        <taxon>Legionellaceae</taxon>
        <taxon>Legionella</taxon>
    </lineage>
</organism>
<accession>A0ABY4YBM2</accession>
<protein>
    <submittedName>
        <fullName evidence="3">Uncharacterized protein</fullName>
    </submittedName>
</protein>
<dbReference type="RefSeq" id="WP_252581213.1">
    <property type="nucleotide sequence ID" value="NZ_CP071527.1"/>
</dbReference>
<reference evidence="3" key="1">
    <citation type="submission" date="2021-03" db="EMBL/GenBank/DDBJ databases">
        <title>Legionella lytica PCM 2298.</title>
        <authorList>
            <person name="Koper P."/>
        </authorList>
    </citation>
    <scope>NUCLEOTIDE SEQUENCE</scope>
    <source>
        <strain evidence="3">PCM 2298</strain>
    </source>
</reference>
<keyword evidence="4" id="KW-1185">Reference proteome</keyword>